<gene>
    <name evidence="4" type="ORF">HYH03_016493</name>
</gene>
<dbReference type="SMART" id="SM00757">
    <property type="entry name" value="CRA"/>
    <property type="match status" value="1"/>
</dbReference>
<dbReference type="PANTHER" id="PTHR12864">
    <property type="entry name" value="RAN BINDING PROTEIN 9-RELATED"/>
    <property type="match status" value="1"/>
</dbReference>
<feature type="region of interest" description="Disordered" evidence="1">
    <location>
        <begin position="548"/>
        <end position="577"/>
    </location>
</feature>
<name>A0A835XM56_9CHLO</name>
<dbReference type="InterPro" id="IPR013320">
    <property type="entry name" value="ConA-like_dom_sf"/>
</dbReference>
<proteinExistence type="predicted"/>
<dbReference type="EMBL" id="JAEHOE010000143">
    <property type="protein sequence ID" value="KAG2484746.1"/>
    <property type="molecule type" value="Genomic_DNA"/>
</dbReference>
<evidence type="ECO:0000256" key="1">
    <source>
        <dbReference type="SAM" id="MobiDB-lite"/>
    </source>
</evidence>
<organism evidence="4 5">
    <name type="scientific">Edaphochlamys debaryana</name>
    <dbReference type="NCBI Taxonomy" id="47281"/>
    <lineage>
        <taxon>Eukaryota</taxon>
        <taxon>Viridiplantae</taxon>
        <taxon>Chlorophyta</taxon>
        <taxon>core chlorophytes</taxon>
        <taxon>Chlorophyceae</taxon>
        <taxon>CS clade</taxon>
        <taxon>Chlamydomonadales</taxon>
        <taxon>Chlamydomonadales incertae sedis</taxon>
        <taxon>Edaphochlamys</taxon>
    </lineage>
</organism>
<feature type="compositionally biased region" description="Basic and acidic residues" evidence="1">
    <location>
        <begin position="361"/>
        <end position="376"/>
    </location>
</feature>
<accession>A0A835XM56</accession>
<dbReference type="InterPro" id="IPR050618">
    <property type="entry name" value="Ubq-SigPath_Reg"/>
</dbReference>
<dbReference type="InterPro" id="IPR013144">
    <property type="entry name" value="CRA_dom"/>
</dbReference>
<evidence type="ECO:0000259" key="2">
    <source>
        <dbReference type="PROSITE" id="PS50188"/>
    </source>
</evidence>
<feature type="region of interest" description="Disordered" evidence="1">
    <location>
        <begin position="318"/>
        <end position="421"/>
    </location>
</feature>
<dbReference type="InterPro" id="IPR003877">
    <property type="entry name" value="SPRY_dom"/>
</dbReference>
<dbReference type="Pfam" id="PF00622">
    <property type="entry name" value="SPRY"/>
    <property type="match status" value="1"/>
</dbReference>
<dbReference type="InterPro" id="IPR001870">
    <property type="entry name" value="B30.2/SPRY"/>
</dbReference>
<reference evidence="4" key="1">
    <citation type="journal article" date="2020" name="bioRxiv">
        <title>Comparative genomics of Chlamydomonas.</title>
        <authorList>
            <person name="Craig R.J."/>
            <person name="Hasan A.R."/>
            <person name="Ness R.W."/>
            <person name="Keightley P.D."/>
        </authorList>
    </citation>
    <scope>NUCLEOTIDE SEQUENCE</scope>
    <source>
        <strain evidence="4">CCAP 11/70</strain>
    </source>
</reference>
<dbReference type="OrthoDB" id="25503at2759"/>
<dbReference type="PROSITE" id="PS50188">
    <property type="entry name" value="B302_SPRY"/>
    <property type="match status" value="1"/>
</dbReference>
<comment type="caution">
    <text evidence="4">The sequence shown here is derived from an EMBL/GenBank/DDBJ whole genome shotgun (WGS) entry which is preliminary data.</text>
</comment>
<evidence type="ECO:0000313" key="5">
    <source>
        <dbReference type="Proteomes" id="UP000612055"/>
    </source>
</evidence>
<dbReference type="PROSITE" id="PS50897">
    <property type="entry name" value="CTLH"/>
    <property type="match status" value="1"/>
</dbReference>
<dbReference type="InterPro" id="IPR006595">
    <property type="entry name" value="CTLH_C"/>
</dbReference>
<feature type="compositionally biased region" description="Low complexity" evidence="1">
    <location>
        <begin position="318"/>
        <end position="349"/>
    </location>
</feature>
<feature type="compositionally biased region" description="Gly residues" evidence="1">
    <location>
        <begin position="377"/>
        <end position="389"/>
    </location>
</feature>
<dbReference type="InterPro" id="IPR043136">
    <property type="entry name" value="B30.2/SPRY_sf"/>
</dbReference>
<dbReference type="AlphaFoldDB" id="A0A835XM56"/>
<sequence>MQYLKVDGTRIRYVGPGDDDTQAATVRANYPVPSDTPLYYFEVKVVDRGQDCFIGVGFCTEEVLLSRLPGWDPHSYAYHGDDGHAFAGSGMGRPYGPSYTTGDVVGALYDKAERTISYFKNGQPLGPAFRDVSEAQPLFPCVGLRTRGEEVVANFGAGPSGEPFRADFSGIKAAFQARVLAAVRSQEVPLLCSKGTPLLPQLMYDYLLHQRYWRTAAVLGRDLLRSAPPAARPGPTASGSGAGPSTSGGIQSVLDERELEDIAVRQQSYDLVAAGRIDEALALLKEKYPPQVLADRPALDFRLRVQKFVEMVHEACTASTASTASTVGTAPAAPTAAAPNGSAPATTAGDGVEGSGPSPMEHSEGDGEGEGERGEAEGGGSGQRNGGAGREAEGPAGPGPGSAAAAAAEANGSAARQPPPTTREILAYGTAELWPRCRTLADRDLLTDALSLLAFNDPAAAPAGYLLRPAHRVALAEELNGALLACRGLPATSPLERLFQHLAAALTELKKGDHPQALSLPDPRAIIMDPPPLGSAVGGLLPPVGGAGAGAAAGGSGSGAGAGAGGGGEAGPDPMSV</sequence>
<dbReference type="Gene3D" id="2.60.120.920">
    <property type="match status" value="1"/>
</dbReference>
<evidence type="ECO:0000259" key="3">
    <source>
        <dbReference type="PROSITE" id="PS50897"/>
    </source>
</evidence>
<feature type="domain" description="CTLH" evidence="3">
    <location>
        <begin position="270"/>
        <end position="319"/>
    </location>
</feature>
<feature type="domain" description="B30.2/SPRY" evidence="2">
    <location>
        <begin position="1"/>
        <end position="160"/>
    </location>
</feature>
<dbReference type="Proteomes" id="UP000612055">
    <property type="component" value="Unassembled WGS sequence"/>
</dbReference>
<feature type="compositionally biased region" description="Gly residues" evidence="1">
    <location>
        <begin position="548"/>
        <end position="570"/>
    </location>
</feature>
<evidence type="ECO:0000313" key="4">
    <source>
        <dbReference type="EMBL" id="KAG2484746.1"/>
    </source>
</evidence>
<feature type="compositionally biased region" description="Low complexity" evidence="1">
    <location>
        <begin position="228"/>
        <end position="249"/>
    </location>
</feature>
<feature type="region of interest" description="Disordered" evidence="1">
    <location>
        <begin position="228"/>
        <end position="250"/>
    </location>
</feature>
<dbReference type="InterPro" id="IPR024964">
    <property type="entry name" value="CTLH/CRA"/>
</dbReference>
<dbReference type="SMART" id="SM00449">
    <property type="entry name" value="SPRY"/>
    <property type="match status" value="1"/>
</dbReference>
<feature type="compositionally biased region" description="Low complexity" evidence="1">
    <location>
        <begin position="401"/>
        <end position="416"/>
    </location>
</feature>
<protein>
    <submittedName>
        <fullName evidence="4">Uncharacterized protein</fullName>
    </submittedName>
</protein>
<keyword evidence="5" id="KW-1185">Reference proteome</keyword>
<dbReference type="SUPFAM" id="SSF49899">
    <property type="entry name" value="Concanavalin A-like lectins/glucanases"/>
    <property type="match status" value="1"/>
</dbReference>
<dbReference type="CDD" id="cd12909">
    <property type="entry name" value="SPRY_RanBP9_10"/>
    <property type="match status" value="1"/>
</dbReference>
<dbReference type="Pfam" id="PF10607">
    <property type="entry name" value="CTLH"/>
    <property type="match status" value="1"/>
</dbReference>
<dbReference type="InterPro" id="IPR035782">
    <property type="entry name" value="SPRY_RanBP9/10"/>
</dbReference>